<evidence type="ECO:0000313" key="1">
    <source>
        <dbReference type="EMBL" id="KAL2654161.1"/>
    </source>
</evidence>
<dbReference type="EMBL" id="JBHFFA010000001">
    <property type="protein sequence ID" value="KAL2654161.1"/>
    <property type="molecule type" value="Genomic_DNA"/>
</dbReference>
<keyword evidence="2" id="KW-1185">Reference proteome</keyword>
<accession>A0ABD1ZSY1</accession>
<gene>
    <name evidence="1" type="ORF">R1flu_022289</name>
</gene>
<sequence>MITEDYDVVVTYIENPEHYRDITGAGKETRIGGSTISKIRAFDIMASALSGVNGFSQVTSEEMKKHFVRYEKMYKDIRRWKDSIGVGLSDAKIQKGFTMEEKVNKLCPHFQRMDALYGKCPNIVPCAEESTGLLLDVDMEYVSKDSYIPPKSNGDTMDEYTILGNGESDDEEEVQVTGVTTGMEDNFVAEDHAEETFINLVDAKYEEDESFGDEEGEHFEYASGGESEVNEFVRLQKGVP</sequence>
<protein>
    <submittedName>
        <fullName evidence="1">Uncharacterized protein</fullName>
    </submittedName>
</protein>
<comment type="caution">
    <text evidence="1">The sequence shown here is derived from an EMBL/GenBank/DDBJ whole genome shotgun (WGS) entry which is preliminary data.</text>
</comment>
<organism evidence="1 2">
    <name type="scientific">Riccia fluitans</name>
    <dbReference type="NCBI Taxonomy" id="41844"/>
    <lineage>
        <taxon>Eukaryota</taxon>
        <taxon>Viridiplantae</taxon>
        <taxon>Streptophyta</taxon>
        <taxon>Embryophyta</taxon>
        <taxon>Marchantiophyta</taxon>
        <taxon>Marchantiopsida</taxon>
        <taxon>Marchantiidae</taxon>
        <taxon>Marchantiales</taxon>
        <taxon>Ricciaceae</taxon>
        <taxon>Riccia</taxon>
    </lineage>
</organism>
<reference evidence="1 2" key="1">
    <citation type="submission" date="2024-09" db="EMBL/GenBank/DDBJ databases">
        <title>Chromosome-scale assembly of Riccia fluitans.</title>
        <authorList>
            <person name="Paukszto L."/>
            <person name="Sawicki J."/>
            <person name="Karawczyk K."/>
            <person name="Piernik-Szablinska J."/>
            <person name="Szczecinska M."/>
            <person name="Mazdziarz M."/>
        </authorList>
    </citation>
    <scope>NUCLEOTIDE SEQUENCE [LARGE SCALE GENOMIC DNA]</scope>
    <source>
        <strain evidence="1">Rf_01</strain>
        <tissue evidence="1">Aerial parts of the thallus</tissue>
    </source>
</reference>
<name>A0ABD1ZSY1_9MARC</name>
<dbReference type="Proteomes" id="UP001605036">
    <property type="component" value="Unassembled WGS sequence"/>
</dbReference>
<proteinExistence type="predicted"/>
<dbReference type="AlphaFoldDB" id="A0ABD1ZSY1"/>
<evidence type="ECO:0000313" key="2">
    <source>
        <dbReference type="Proteomes" id="UP001605036"/>
    </source>
</evidence>